<protein>
    <submittedName>
        <fullName evidence="2">Uncharacterized protein</fullName>
    </submittedName>
</protein>
<feature type="compositionally biased region" description="Basic and acidic residues" evidence="1">
    <location>
        <begin position="171"/>
        <end position="180"/>
    </location>
</feature>
<evidence type="ECO:0000256" key="1">
    <source>
        <dbReference type="SAM" id="MobiDB-lite"/>
    </source>
</evidence>
<dbReference type="Proteomes" id="UP000253551">
    <property type="component" value="Unassembled WGS sequence"/>
</dbReference>
<keyword evidence="3" id="KW-1185">Reference proteome</keyword>
<feature type="compositionally biased region" description="Polar residues" evidence="1">
    <location>
        <begin position="90"/>
        <end position="100"/>
    </location>
</feature>
<reference evidence="2 3" key="1">
    <citation type="journal article" date="2018" name="G3 (Bethesda)">
        <title>Phylogenetic and Phylogenomic Definition of Rhizopus Species.</title>
        <authorList>
            <person name="Gryganskyi A.P."/>
            <person name="Golan J."/>
            <person name="Dolatabadi S."/>
            <person name="Mondo S."/>
            <person name="Robb S."/>
            <person name="Idnurm A."/>
            <person name="Muszewska A."/>
            <person name="Steczkiewicz K."/>
            <person name="Masonjones S."/>
            <person name="Liao H.L."/>
            <person name="Gajdeczka M.T."/>
            <person name="Anike F."/>
            <person name="Vuek A."/>
            <person name="Anishchenko I.M."/>
            <person name="Voigt K."/>
            <person name="de Hoog G.S."/>
            <person name="Smith M.E."/>
            <person name="Heitman J."/>
            <person name="Vilgalys R."/>
            <person name="Stajich J.E."/>
        </authorList>
    </citation>
    <scope>NUCLEOTIDE SEQUENCE [LARGE SCALE GENOMIC DNA]</scope>
    <source>
        <strain evidence="2 3">LSU 92-RS-03</strain>
    </source>
</reference>
<accession>A0A367KQK6</accession>
<feature type="compositionally biased region" description="Basic and acidic residues" evidence="1">
    <location>
        <begin position="101"/>
        <end position="112"/>
    </location>
</feature>
<feature type="compositionally biased region" description="Basic and acidic residues" evidence="1">
    <location>
        <begin position="127"/>
        <end position="145"/>
    </location>
</feature>
<dbReference type="AlphaFoldDB" id="A0A367KQK6"/>
<evidence type="ECO:0000313" key="3">
    <source>
        <dbReference type="Proteomes" id="UP000253551"/>
    </source>
</evidence>
<evidence type="ECO:0000313" key="2">
    <source>
        <dbReference type="EMBL" id="RCI04476.1"/>
    </source>
</evidence>
<comment type="caution">
    <text evidence="2">The sequence shown here is derived from an EMBL/GenBank/DDBJ whole genome shotgun (WGS) entry which is preliminary data.</text>
</comment>
<sequence>GVDVQKELQISIDPRKYISISTASNVMNIPQIAAPPSNQDDYSADNNTVKLEEIDIDDDNLGFEDYSNIDPDLLNSLIMAVSDKNAPNSCSVNIASNSNSKQEDTDFQEHSETHHKRKRPSKRPSKKASEESCKHSCKNKEKVNVDDDPDTQGGSQSQPKKRLKQLSFDEMASHSSKEKTNCSSNCRNTEQEEGSRFGSKNKVLDDTLELNDDDDVLFMDTFESILAERPKLVAENSNITTFKESDIDDDFASLTIDDVNFEQLEVVPQAFTKQDNLSDCDELWNSVGQMANKAFEIKSESPSRAIMQHNPSTAIAEQKKEINKEDCTFKSSFLARWIEENVDIIGP</sequence>
<dbReference type="EMBL" id="PJQM01000671">
    <property type="protein sequence ID" value="RCI04476.1"/>
    <property type="molecule type" value="Genomic_DNA"/>
</dbReference>
<feature type="compositionally biased region" description="Basic residues" evidence="1">
    <location>
        <begin position="113"/>
        <end position="126"/>
    </location>
</feature>
<feature type="non-terminal residue" evidence="2">
    <location>
        <position position="1"/>
    </location>
</feature>
<name>A0A367KQK6_RHIST</name>
<feature type="region of interest" description="Disordered" evidence="1">
    <location>
        <begin position="90"/>
        <end position="198"/>
    </location>
</feature>
<dbReference type="OrthoDB" id="5575at2759"/>
<proteinExistence type="predicted"/>
<organism evidence="2 3">
    <name type="scientific">Rhizopus stolonifer</name>
    <name type="common">Rhizopus nigricans</name>
    <dbReference type="NCBI Taxonomy" id="4846"/>
    <lineage>
        <taxon>Eukaryota</taxon>
        <taxon>Fungi</taxon>
        <taxon>Fungi incertae sedis</taxon>
        <taxon>Mucoromycota</taxon>
        <taxon>Mucoromycotina</taxon>
        <taxon>Mucoromycetes</taxon>
        <taxon>Mucorales</taxon>
        <taxon>Mucorineae</taxon>
        <taxon>Rhizopodaceae</taxon>
        <taxon>Rhizopus</taxon>
    </lineage>
</organism>
<gene>
    <name evidence="2" type="ORF">CU098_012937</name>
</gene>